<feature type="chain" id="PRO_5044772977" evidence="1">
    <location>
        <begin position="21"/>
        <end position="109"/>
    </location>
</feature>
<gene>
    <name evidence="2" type="ORF">ACHAXA_005140</name>
</gene>
<protein>
    <submittedName>
        <fullName evidence="2">Uncharacterized protein</fullName>
    </submittedName>
</protein>
<dbReference type="Proteomes" id="UP001530377">
    <property type="component" value="Unassembled WGS sequence"/>
</dbReference>
<accession>A0ABD3RXE1</accession>
<keyword evidence="3" id="KW-1185">Reference proteome</keyword>
<keyword evidence="1" id="KW-0732">Signal</keyword>
<evidence type="ECO:0000313" key="3">
    <source>
        <dbReference type="Proteomes" id="UP001530377"/>
    </source>
</evidence>
<reference evidence="2 3" key="1">
    <citation type="submission" date="2024-10" db="EMBL/GenBank/DDBJ databases">
        <title>Updated reference genomes for cyclostephanoid diatoms.</title>
        <authorList>
            <person name="Roberts W.R."/>
            <person name="Alverson A.J."/>
        </authorList>
    </citation>
    <scope>NUCLEOTIDE SEQUENCE [LARGE SCALE GENOMIC DNA]</scope>
    <source>
        <strain evidence="2 3">AJA228-03</strain>
    </source>
</reference>
<feature type="signal peptide" evidence="1">
    <location>
        <begin position="1"/>
        <end position="20"/>
    </location>
</feature>
<comment type="caution">
    <text evidence="2">The sequence shown here is derived from an EMBL/GenBank/DDBJ whole genome shotgun (WGS) entry which is preliminary data.</text>
</comment>
<evidence type="ECO:0000256" key="1">
    <source>
        <dbReference type="SAM" id="SignalP"/>
    </source>
</evidence>
<dbReference type="AlphaFoldDB" id="A0ABD3RXE1"/>
<dbReference type="EMBL" id="JALLPB020000129">
    <property type="protein sequence ID" value="KAL3816862.1"/>
    <property type="molecule type" value="Genomic_DNA"/>
</dbReference>
<organism evidence="2 3">
    <name type="scientific">Cyclostephanos tholiformis</name>
    <dbReference type="NCBI Taxonomy" id="382380"/>
    <lineage>
        <taxon>Eukaryota</taxon>
        <taxon>Sar</taxon>
        <taxon>Stramenopiles</taxon>
        <taxon>Ochrophyta</taxon>
        <taxon>Bacillariophyta</taxon>
        <taxon>Coscinodiscophyceae</taxon>
        <taxon>Thalassiosirophycidae</taxon>
        <taxon>Stephanodiscales</taxon>
        <taxon>Stephanodiscaceae</taxon>
        <taxon>Cyclostephanos</taxon>
    </lineage>
</organism>
<sequence>MKEFTTVAALCLLANVGTYAFLAQPPKGEHSVCVYAKNKGRQLNLPKPFPTGPSAADISIPEDCTMNDLISVMGEGRLKKVARKNRRTRNQKIREGKVVLNEKGEWVAK</sequence>
<name>A0ABD3RXE1_9STRA</name>
<evidence type="ECO:0000313" key="2">
    <source>
        <dbReference type="EMBL" id="KAL3816862.1"/>
    </source>
</evidence>
<proteinExistence type="predicted"/>